<dbReference type="GO" id="GO:0050660">
    <property type="term" value="F:flavin adenine dinucleotide binding"/>
    <property type="evidence" value="ECO:0007669"/>
    <property type="project" value="TreeGrafter"/>
</dbReference>
<keyword evidence="8 14" id="KW-0274">FAD</keyword>
<dbReference type="EC" id="1.6.2.4" evidence="14"/>
<evidence type="ECO:0000256" key="9">
    <source>
        <dbReference type="ARBA" id="ARBA00022857"/>
    </source>
</evidence>
<keyword evidence="9 14" id="KW-0521">NADP</keyword>
<dbReference type="InterPro" id="IPR023173">
    <property type="entry name" value="NADPH_Cyt_P450_Rdtase_alpha"/>
</dbReference>
<dbReference type="GO" id="GO:0005829">
    <property type="term" value="C:cytosol"/>
    <property type="evidence" value="ECO:0007669"/>
    <property type="project" value="TreeGrafter"/>
</dbReference>
<dbReference type="GO" id="GO:0003958">
    <property type="term" value="F:NADPH-hemoprotein reductase activity"/>
    <property type="evidence" value="ECO:0007669"/>
    <property type="project" value="UniProtKB-UniRule"/>
</dbReference>
<comment type="catalytic activity">
    <reaction evidence="14">
        <text>2 oxidized [cytochrome P450] + NADPH = 2 reduced [cytochrome P450] + NADP(+) + H(+)</text>
        <dbReference type="Rhea" id="RHEA:24040"/>
        <dbReference type="Rhea" id="RHEA-COMP:14627"/>
        <dbReference type="Rhea" id="RHEA-COMP:14628"/>
        <dbReference type="ChEBI" id="CHEBI:15378"/>
        <dbReference type="ChEBI" id="CHEBI:55376"/>
        <dbReference type="ChEBI" id="CHEBI:57783"/>
        <dbReference type="ChEBI" id="CHEBI:58349"/>
        <dbReference type="ChEBI" id="CHEBI:60344"/>
        <dbReference type="EC" id="1.6.2.4"/>
    </reaction>
</comment>
<keyword evidence="4 14" id="KW-0349">Heme</keyword>
<keyword evidence="13 14" id="KW-0503">Monooxygenase</keyword>
<keyword evidence="12 14" id="KW-0408">Iron</keyword>
<accession>A0AAI8YVY2</accession>
<dbReference type="Gene3D" id="3.40.50.80">
    <property type="entry name" value="Nucleotide-binding domain of ferredoxin-NADP reductase (FNR) module"/>
    <property type="match status" value="1"/>
</dbReference>
<dbReference type="EMBL" id="CAVMBE010000013">
    <property type="protein sequence ID" value="CAK3933249.1"/>
    <property type="molecule type" value="Genomic_DNA"/>
</dbReference>
<comment type="caution">
    <text evidence="19">The sequence shown here is derived from an EMBL/GenBank/DDBJ whole genome shotgun (WGS) entry which is preliminary data.</text>
</comment>
<evidence type="ECO:0000256" key="3">
    <source>
        <dbReference type="ARBA" id="ARBA00022448"/>
    </source>
</evidence>
<dbReference type="SUPFAM" id="SSF63380">
    <property type="entry name" value="Riboflavin synthase domain-like"/>
    <property type="match status" value="1"/>
</dbReference>
<comment type="cofactor">
    <cofactor evidence="14">
        <name>FAD</name>
        <dbReference type="ChEBI" id="CHEBI:57692"/>
    </cofactor>
    <cofactor evidence="14">
        <name>FMN</name>
        <dbReference type="ChEBI" id="CHEBI:58210"/>
    </cofactor>
</comment>
<dbReference type="AlphaFoldDB" id="A0AAI8YVY2"/>
<evidence type="ECO:0000259" key="18">
    <source>
        <dbReference type="PROSITE" id="PS51384"/>
    </source>
</evidence>
<dbReference type="GO" id="GO:0010181">
    <property type="term" value="F:FMN binding"/>
    <property type="evidence" value="ECO:0007669"/>
    <property type="project" value="UniProtKB-UniRule"/>
</dbReference>
<dbReference type="PANTHER" id="PTHR19384:SF127">
    <property type="entry name" value="BIFUNCTIONAL CYTOCHROME P450_NADPH--P450 REDUCTASE"/>
    <property type="match status" value="1"/>
</dbReference>
<name>A0AAI8YVY2_9PEZI</name>
<keyword evidence="10 14" id="KW-0249">Electron transport</keyword>
<evidence type="ECO:0000256" key="13">
    <source>
        <dbReference type="ARBA" id="ARBA00023033"/>
    </source>
</evidence>
<comment type="catalytic activity">
    <reaction evidence="14">
        <text>an organic molecule + reduced [NADPH--hemoprotein reductase] + O2 = an alcohol + oxidized [NADPH--hemoprotein reductase] + H2O + H(+)</text>
        <dbReference type="Rhea" id="RHEA:17149"/>
        <dbReference type="Rhea" id="RHEA-COMP:11964"/>
        <dbReference type="Rhea" id="RHEA-COMP:11965"/>
        <dbReference type="ChEBI" id="CHEBI:15377"/>
        <dbReference type="ChEBI" id="CHEBI:15378"/>
        <dbReference type="ChEBI" id="CHEBI:15379"/>
        <dbReference type="ChEBI" id="CHEBI:30879"/>
        <dbReference type="ChEBI" id="CHEBI:57618"/>
        <dbReference type="ChEBI" id="CHEBI:58210"/>
        <dbReference type="ChEBI" id="CHEBI:142491"/>
        <dbReference type="EC" id="1.14.14.1"/>
    </reaction>
</comment>
<dbReference type="EC" id="1.14.14.1" evidence="14"/>
<keyword evidence="3 14" id="KW-0813">Transport</keyword>
<dbReference type="PROSITE" id="PS00086">
    <property type="entry name" value="CYTOCHROME_P450"/>
    <property type="match status" value="1"/>
</dbReference>
<dbReference type="InterPro" id="IPR001433">
    <property type="entry name" value="OxRdtase_FAD/NAD-bd"/>
</dbReference>
<sequence>MPDDTNYEKIPQPPEHAFGLLGNLPDIDPSFPHREIWRLQAQYGPIMKLNLGGPRIFVGNQRLVNEISDPKRFQKSLPKPIIEVRALTGDGLFTASNEEANWGKAHRMLISAFGPFGIRKMFGGMVDITSQMILKWDRLGPDHEIVCSDDLTRLAFDTIGLCAFSFRFNEFYSEDVHPFARQMSEVLLESGKRANRPSWTQALYHSAEQKRQDNVAEMHQLCDQIVADRKAHPQPDNHDLLNTMLNAVDKETGERLSDENIRYQLATFLVAGHETTSATLSFTYYNLLKNPEKFLKAQQQVDEVLGDRVMTVDDIPKLDYLDACVKETLRLSSPIPAYTVASGEDQVIGGKYFVPHGTEISVNIRSLHHDTEVWGDDIATYRPERFLDGGFAHLPPNAWKPFGNGPRACIGRGFAEQEMAINLAMVLQRFQLELANPSYELQLKSTLTIKPWNFKMKVRRRPGKSINVGIPGGVQQPSAHKESHALHEPVGDGKTAKPLSVFFGGNTGTCEAMAQSLETTAGDYGYQASVSSLDAATEHIPSDRPVVFITSSYEGYPPDNAKKFVSWLESLNKSKSLEGIHYAVFGVGNSDWSATFHKVPKLVDELLAKNGASRTVDAGFSNVKEDLVGPWEDWVPKLFTSISGGDIDGPPQASKIEVKIERNPLARALGGSDIRYGTVMANRELAGTEVGLAKRHLEVKLPEETEYIAGDYLVVQPVNPRETVHRAMTFFDLEEYDEFTVTGTSKKILSESLKVAGEFFRSAVELASPATKRQLETIATFADSEAKTKIAKFLDDYQGTLSKRYSVLDVLDETSIQLPFAQFLDMLPPLAPRMYSIASSPMHDAGTVALAIDVLEAPALSGHGMFQGVASNYLATRKIGDRINCFVRPTNVGFRLPPPEVPLIMMAAGTGIAPMRAFLQERAAIAKAGGRKLGPAILYFGCRHETRDYIYKDELQEWEKMGIVQVKTAFSKMGDRSRYVPDVIWEDRAGEVANLFQNGGKIFLCGSAAKLGKSCANVCKKIYSEKTGKSEEEAESWLQSVRAERFIADVY</sequence>
<dbReference type="CDD" id="cd11068">
    <property type="entry name" value="CYP120A1"/>
    <property type="match status" value="1"/>
</dbReference>
<organism evidence="19 20">
    <name type="scientific">Lecanosticta acicola</name>
    <dbReference type="NCBI Taxonomy" id="111012"/>
    <lineage>
        <taxon>Eukaryota</taxon>
        <taxon>Fungi</taxon>
        <taxon>Dikarya</taxon>
        <taxon>Ascomycota</taxon>
        <taxon>Pezizomycotina</taxon>
        <taxon>Dothideomycetes</taxon>
        <taxon>Dothideomycetidae</taxon>
        <taxon>Mycosphaerellales</taxon>
        <taxon>Mycosphaerellaceae</taxon>
        <taxon>Lecanosticta</taxon>
    </lineage>
</organism>
<dbReference type="CDD" id="cd06206">
    <property type="entry name" value="bifunctional_CYPOR"/>
    <property type="match status" value="1"/>
</dbReference>
<keyword evidence="7 14" id="KW-0479">Metal-binding</keyword>
<dbReference type="InterPro" id="IPR036396">
    <property type="entry name" value="Cyt_P450_sf"/>
</dbReference>
<evidence type="ECO:0000256" key="15">
    <source>
        <dbReference type="PIRSR" id="PIRSR000209-1"/>
    </source>
</evidence>
<dbReference type="Pfam" id="PF00067">
    <property type="entry name" value="p450"/>
    <property type="match status" value="1"/>
</dbReference>
<keyword evidence="11 14" id="KW-0560">Oxidoreductase</keyword>
<dbReference type="Gene3D" id="3.40.50.360">
    <property type="match status" value="1"/>
</dbReference>
<comment type="similarity">
    <text evidence="2 14">In the N-terminal section; belongs to the cytochrome P450 family.</text>
</comment>
<dbReference type="InterPro" id="IPR023206">
    <property type="entry name" value="Bifunctional_P450_P450_red"/>
</dbReference>
<dbReference type="PIRSF" id="PIRSF000209">
    <property type="entry name" value="Bifunctional_P450_P450R"/>
    <property type="match status" value="1"/>
</dbReference>
<reference evidence="19" key="1">
    <citation type="submission" date="2023-11" db="EMBL/GenBank/DDBJ databases">
        <authorList>
            <person name="Alioto T."/>
            <person name="Alioto T."/>
            <person name="Gomez Garrido J."/>
        </authorList>
    </citation>
    <scope>NUCLEOTIDE SEQUENCE</scope>
</reference>
<evidence type="ECO:0000313" key="20">
    <source>
        <dbReference type="Proteomes" id="UP001296104"/>
    </source>
</evidence>
<dbReference type="InterPro" id="IPR003097">
    <property type="entry name" value="CysJ-like_FAD-binding"/>
</dbReference>
<dbReference type="InterPro" id="IPR029039">
    <property type="entry name" value="Flavoprotein-like_sf"/>
</dbReference>
<evidence type="ECO:0000313" key="19">
    <source>
        <dbReference type="EMBL" id="CAK3933249.1"/>
    </source>
</evidence>
<dbReference type="Gene3D" id="2.40.30.10">
    <property type="entry name" value="Translation factors"/>
    <property type="match status" value="1"/>
</dbReference>
<evidence type="ECO:0000259" key="17">
    <source>
        <dbReference type="PROSITE" id="PS50902"/>
    </source>
</evidence>
<feature type="binding site" description="axial binding residue" evidence="15">
    <location>
        <position position="409"/>
    </location>
    <ligand>
        <name>heme</name>
        <dbReference type="ChEBI" id="CHEBI:30413"/>
    </ligand>
    <ligandPart>
        <name>Fe</name>
        <dbReference type="ChEBI" id="CHEBI:18248"/>
    </ligandPart>
</feature>
<dbReference type="InterPro" id="IPR002401">
    <property type="entry name" value="Cyt_P450_E_grp-I"/>
</dbReference>
<dbReference type="InterPro" id="IPR001128">
    <property type="entry name" value="Cyt_P450"/>
</dbReference>
<dbReference type="PRINTS" id="PR00463">
    <property type="entry name" value="EP450I"/>
</dbReference>
<dbReference type="PROSITE" id="PS51384">
    <property type="entry name" value="FAD_FR"/>
    <property type="match status" value="1"/>
</dbReference>
<protein>
    <recommendedName>
        <fullName evidence="14">Bifunctional cytochrome P450/NADPH--P450 reductase</fullName>
    </recommendedName>
    <domain>
        <recommendedName>
            <fullName evidence="14">Cytochrome P450</fullName>
            <ecNumber evidence="14">1.14.14.1</ecNumber>
        </recommendedName>
    </domain>
    <domain>
        <recommendedName>
            <fullName evidence="14">NADPH--cytochrome P450 reductase</fullName>
            <ecNumber evidence="14">1.6.2.4</ecNumber>
        </recommendedName>
    </domain>
</protein>
<keyword evidence="20" id="KW-1185">Reference proteome</keyword>
<dbReference type="InterPro" id="IPR017927">
    <property type="entry name" value="FAD-bd_FR_type"/>
</dbReference>
<dbReference type="GO" id="GO:0005506">
    <property type="term" value="F:iron ion binding"/>
    <property type="evidence" value="ECO:0007669"/>
    <property type="project" value="UniProtKB-UniRule"/>
</dbReference>
<evidence type="ECO:0000256" key="6">
    <source>
        <dbReference type="ARBA" id="ARBA00022643"/>
    </source>
</evidence>
<feature type="region of interest" description="Disordered" evidence="16">
    <location>
        <begin position="465"/>
        <end position="491"/>
    </location>
</feature>
<feature type="domain" description="Flavodoxin-like" evidence="17">
    <location>
        <begin position="499"/>
        <end position="639"/>
    </location>
</feature>
<gene>
    <name evidence="19" type="ORF">LECACI_7A002966</name>
</gene>
<evidence type="ECO:0000256" key="1">
    <source>
        <dbReference type="ARBA" id="ARBA00001971"/>
    </source>
</evidence>
<evidence type="ECO:0000256" key="16">
    <source>
        <dbReference type="SAM" id="MobiDB-lite"/>
    </source>
</evidence>
<dbReference type="Gene3D" id="1.10.630.10">
    <property type="entry name" value="Cytochrome P450"/>
    <property type="match status" value="1"/>
</dbReference>
<evidence type="ECO:0000256" key="14">
    <source>
        <dbReference type="PIRNR" id="PIRNR000209"/>
    </source>
</evidence>
<dbReference type="SUPFAM" id="SSF52218">
    <property type="entry name" value="Flavoproteins"/>
    <property type="match status" value="1"/>
</dbReference>
<dbReference type="SUPFAM" id="SSF52343">
    <property type="entry name" value="Ferredoxin reductase-like, C-terminal NADP-linked domain"/>
    <property type="match status" value="1"/>
</dbReference>
<feature type="domain" description="FAD-binding FR-type" evidence="18">
    <location>
        <begin position="672"/>
        <end position="897"/>
    </location>
</feature>
<dbReference type="InterPro" id="IPR017938">
    <property type="entry name" value="Riboflavin_synthase-like_b-brl"/>
</dbReference>
<evidence type="ECO:0000256" key="8">
    <source>
        <dbReference type="ARBA" id="ARBA00022827"/>
    </source>
</evidence>
<proteinExistence type="inferred from homology"/>
<evidence type="ECO:0000256" key="12">
    <source>
        <dbReference type="ARBA" id="ARBA00023004"/>
    </source>
</evidence>
<dbReference type="InterPro" id="IPR017972">
    <property type="entry name" value="Cyt_P450_CS"/>
</dbReference>
<keyword evidence="6 14" id="KW-0288">FMN</keyword>
<evidence type="ECO:0000256" key="5">
    <source>
        <dbReference type="ARBA" id="ARBA00022630"/>
    </source>
</evidence>
<dbReference type="Gene3D" id="1.20.990.10">
    <property type="entry name" value="NADPH-cytochrome p450 Reductase, Chain A, domain 3"/>
    <property type="match status" value="1"/>
</dbReference>
<dbReference type="Pfam" id="PF00667">
    <property type="entry name" value="FAD_binding_1"/>
    <property type="match status" value="1"/>
</dbReference>
<dbReference type="PRINTS" id="PR00385">
    <property type="entry name" value="P450"/>
</dbReference>
<evidence type="ECO:0000256" key="10">
    <source>
        <dbReference type="ARBA" id="ARBA00022982"/>
    </source>
</evidence>
<dbReference type="Pfam" id="PF00175">
    <property type="entry name" value="NAD_binding_1"/>
    <property type="match status" value="1"/>
</dbReference>
<dbReference type="Pfam" id="PF00258">
    <property type="entry name" value="Flavodoxin_1"/>
    <property type="match status" value="1"/>
</dbReference>
<dbReference type="PANTHER" id="PTHR19384">
    <property type="entry name" value="NITRIC OXIDE SYNTHASE-RELATED"/>
    <property type="match status" value="1"/>
</dbReference>
<evidence type="ECO:0000256" key="11">
    <source>
        <dbReference type="ARBA" id="ARBA00023002"/>
    </source>
</evidence>
<dbReference type="GO" id="GO:0020037">
    <property type="term" value="F:heme binding"/>
    <property type="evidence" value="ECO:0007669"/>
    <property type="project" value="UniProtKB-UniRule"/>
</dbReference>
<dbReference type="Proteomes" id="UP001296104">
    <property type="component" value="Unassembled WGS sequence"/>
</dbReference>
<dbReference type="InterPro" id="IPR008254">
    <property type="entry name" value="Flavodoxin/NO_synth"/>
</dbReference>
<dbReference type="InterPro" id="IPR039261">
    <property type="entry name" value="FNR_nucleotide-bd"/>
</dbReference>
<comment type="cofactor">
    <cofactor evidence="1 14 15">
        <name>heme</name>
        <dbReference type="ChEBI" id="CHEBI:30413"/>
    </cofactor>
</comment>
<evidence type="ECO:0000256" key="2">
    <source>
        <dbReference type="ARBA" id="ARBA00010018"/>
    </source>
</evidence>
<dbReference type="GO" id="GO:0070330">
    <property type="term" value="F:aromatase activity"/>
    <property type="evidence" value="ECO:0007669"/>
    <property type="project" value="UniProtKB-UniRule"/>
</dbReference>
<feature type="compositionally biased region" description="Basic and acidic residues" evidence="16">
    <location>
        <begin position="479"/>
        <end position="491"/>
    </location>
</feature>
<evidence type="ECO:0000256" key="4">
    <source>
        <dbReference type="ARBA" id="ARBA00022617"/>
    </source>
</evidence>
<dbReference type="PROSITE" id="PS50902">
    <property type="entry name" value="FLAVODOXIN_LIKE"/>
    <property type="match status" value="1"/>
</dbReference>
<keyword evidence="5 14" id="KW-0285">Flavoprotein</keyword>
<dbReference type="SUPFAM" id="SSF48264">
    <property type="entry name" value="Cytochrome P450"/>
    <property type="match status" value="1"/>
</dbReference>
<evidence type="ECO:0000256" key="7">
    <source>
        <dbReference type="ARBA" id="ARBA00022723"/>
    </source>
</evidence>
<dbReference type="FunFam" id="1.10.630.10:FF:000040">
    <property type="entry name" value="Bifunctional cytochrome P450/NADPH--P450 reductase"/>
    <property type="match status" value="1"/>
</dbReference>